<dbReference type="InterPro" id="IPR051030">
    <property type="entry name" value="Vitamin_B12-ABC_binding"/>
</dbReference>
<dbReference type="SUPFAM" id="SSF53807">
    <property type="entry name" value="Helical backbone' metal receptor"/>
    <property type="match status" value="1"/>
</dbReference>
<protein>
    <submittedName>
        <fullName evidence="3">Iron complex transport system substrate-binding protein</fullName>
    </submittedName>
</protein>
<dbReference type="Gene3D" id="3.40.50.1980">
    <property type="entry name" value="Nitrogenase molybdenum iron protein domain"/>
    <property type="match status" value="2"/>
</dbReference>
<dbReference type="RefSeq" id="WP_074791628.1">
    <property type="nucleotide sequence ID" value="NZ_FOAD01000001.1"/>
</dbReference>
<evidence type="ECO:0000313" key="4">
    <source>
        <dbReference type="Proteomes" id="UP000183894"/>
    </source>
</evidence>
<proteinExistence type="predicted"/>
<keyword evidence="1" id="KW-0732">Signal</keyword>
<accession>A0A1H7GZ14</accession>
<dbReference type="OrthoDB" id="9784at2157"/>
<feature type="domain" description="Fe/B12 periplasmic-binding" evidence="2">
    <location>
        <begin position="8"/>
        <end position="246"/>
    </location>
</feature>
<dbReference type="PANTHER" id="PTHR42860">
    <property type="entry name" value="VITAMIN B12-BINDING PROTEIN"/>
    <property type="match status" value="1"/>
</dbReference>
<name>A0A1H7GZ14_HALLR</name>
<gene>
    <name evidence="3" type="ORF">SAMN04488691_101417</name>
</gene>
<dbReference type="Proteomes" id="UP000183894">
    <property type="component" value="Unassembled WGS sequence"/>
</dbReference>
<dbReference type="Pfam" id="PF01497">
    <property type="entry name" value="Peripla_BP_2"/>
    <property type="match status" value="1"/>
</dbReference>
<dbReference type="NCBIfam" id="NF038402">
    <property type="entry name" value="TroA_like"/>
    <property type="match status" value="1"/>
</dbReference>
<dbReference type="PROSITE" id="PS50983">
    <property type="entry name" value="FE_B12_PBP"/>
    <property type="match status" value="1"/>
</dbReference>
<organism evidence="3 4">
    <name type="scientific">Haloferax larsenii</name>
    <dbReference type="NCBI Taxonomy" id="302484"/>
    <lineage>
        <taxon>Archaea</taxon>
        <taxon>Methanobacteriati</taxon>
        <taxon>Methanobacteriota</taxon>
        <taxon>Stenosarchaea group</taxon>
        <taxon>Halobacteria</taxon>
        <taxon>Halobacteriales</taxon>
        <taxon>Haloferacaceae</taxon>
        <taxon>Haloferax</taxon>
    </lineage>
</organism>
<dbReference type="EMBL" id="FOAD01000001">
    <property type="protein sequence ID" value="SEK42302.1"/>
    <property type="molecule type" value="Genomic_DNA"/>
</dbReference>
<dbReference type="AlphaFoldDB" id="A0A1H7GZ14"/>
<sequence length="264" mass="27772">MRTDSPPRVVSLAPSAAAILDAAGLASRIVGATAHSPLDRPLVGGWLNPDFERLDELDPDVVCTSDPLQQDVATEAREHGYEVHHVEPSTLDGVFETFPRICAAAGDASAGDRLADDCRAHLSRVADAVSGRDAPEVYCEEWADPPMAAGNWVPDVVRAAGGSYSLVAAGERSREVSGDEVAAADPDHVVLHPCGKGERGDPEAFDARGWNVDAAVHAVDDSLLNQPSPALVGGVDRLARLFHPDADLPEPWVPTAETESDGAI</sequence>
<dbReference type="InterPro" id="IPR002491">
    <property type="entry name" value="ABC_transptr_periplasmic_BD"/>
</dbReference>
<evidence type="ECO:0000259" key="2">
    <source>
        <dbReference type="PROSITE" id="PS50983"/>
    </source>
</evidence>
<dbReference type="InterPro" id="IPR054828">
    <property type="entry name" value="Vit_B12_bind_prot"/>
</dbReference>
<dbReference type="PANTHER" id="PTHR42860:SF1">
    <property type="entry name" value="VITAMIN B12-BINDING PROTEIN"/>
    <property type="match status" value="1"/>
</dbReference>
<reference evidence="3 4" key="1">
    <citation type="submission" date="2016-10" db="EMBL/GenBank/DDBJ databases">
        <authorList>
            <person name="de Groot N.N."/>
        </authorList>
    </citation>
    <scope>NUCLEOTIDE SEQUENCE [LARGE SCALE GENOMIC DNA]</scope>
    <source>
        <strain evidence="3 4">CDM_5</strain>
    </source>
</reference>
<evidence type="ECO:0000256" key="1">
    <source>
        <dbReference type="ARBA" id="ARBA00022729"/>
    </source>
</evidence>
<evidence type="ECO:0000313" key="3">
    <source>
        <dbReference type="EMBL" id="SEK42302.1"/>
    </source>
</evidence>